<dbReference type="AlphaFoldDB" id="W6QQ86"/>
<organism evidence="1 2">
    <name type="scientific">Penicillium roqueforti (strain FM164)</name>
    <dbReference type="NCBI Taxonomy" id="1365484"/>
    <lineage>
        <taxon>Eukaryota</taxon>
        <taxon>Fungi</taxon>
        <taxon>Dikarya</taxon>
        <taxon>Ascomycota</taxon>
        <taxon>Pezizomycotina</taxon>
        <taxon>Eurotiomycetes</taxon>
        <taxon>Eurotiomycetidae</taxon>
        <taxon>Eurotiales</taxon>
        <taxon>Aspergillaceae</taxon>
        <taxon>Penicillium</taxon>
    </lineage>
</organism>
<accession>W6QQ86</accession>
<dbReference type="OrthoDB" id="5401170at2759"/>
<proteinExistence type="predicted"/>
<dbReference type="Proteomes" id="UP000030686">
    <property type="component" value="Unassembled WGS sequence"/>
</dbReference>
<name>W6QQ86_PENRF</name>
<reference evidence="1" key="1">
    <citation type="journal article" date="2014" name="Nat. Commun.">
        <title>Multiple recent horizontal transfers of a large genomic region in cheese making fungi.</title>
        <authorList>
            <person name="Cheeseman K."/>
            <person name="Ropars J."/>
            <person name="Renault P."/>
            <person name="Dupont J."/>
            <person name="Gouzy J."/>
            <person name="Branca A."/>
            <person name="Abraham A.L."/>
            <person name="Ceppi M."/>
            <person name="Conseiller E."/>
            <person name="Debuchy R."/>
            <person name="Malagnac F."/>
            <person name="Goarin A."/>
            <person name="Silar P."/>
            <person name="Lacoste S."/>
            <person name="Sallet E."/>
            <person name="Bensimon A."/>
            <person name="Giraud T."/>
            <person name="Brygoo Y."/>
        </authorList>
    </citation>
    <scope>NUCLEOTIDE SEQUENCE [LARGE SCALE GENOMIC DNA]</scope>
    <source>
        <strain evidence="1">FM164</strain>
    </source>
</reference>
<dbReference type="EMBL" id="HG792019">
    <property type="protein sequence ID" value="CDM36229.1"/>
    <property type="molecule type" value="Genomic_DNA"/>
</dbReference>
<protein>
    <submittedName>
        <fullName evidence="1">Probable transposable element</fullName>
    </submittedName>
</protein>
<evidence type="ECO:0000313" key="2">
    <source>
        <dbReference type="Proteomes" id="UP000030686"/>
    </source>
</evidence>
<sequence>MNTPPQPLINFMPKIWEIVEKIEGNIVTQSEQNFIDGRGPAYVAGKVLCRPSGAQGPLGFLRIYQQIPWLGTELQKASVRAAQAIGPFEPPELQALKHFKQRGCKVVPELLGYQFGKQDKGDIISGGFVTYVIWEKVPGEPLEFTRFWNCTFSERQNIRVKFRQICDEWPPYPKRFHELGLNSIEQEDRISLAIQALENQEFTSISLAARTFNAPRLILRHRLSGGQTGERDI</sequence>
<keyword evidence="2" id="KW-1185">Reference proteome</keyword>
<gene>
    <name evidence="1" type="ORF">PROQFM164_S05g000062</name>
</gene>
<evidence type="ECO:0000313" key="1">
    <source>
        <dbReference type="EMBL" id="CDM36229.1"/>
    </source>
</evidence>